<dbReference type="AlphaFoldDB" id="E4N7C8"/>
<dbReference type="GO" id="GO:0022857">
    <property type="term" value="F:transmembrane transporter activity"/>
    <property type="evidence" value="ECO:0007669"/>
    <property type="project" value="InterPro"/>
</dbReference>
<dbReference type="HOGENOM" id="CLU_033532_1_1_11"/>
<dbReference type="Proteomes" id="UP000007076">
    <property type="component" value="Chromosome"/>
</dbReference>
<dbReference type="Pfam" id="PF07690">
    <property type="entry name" value="MFS_1"/>
    <property type="match status" value="1"/>
</dbReference>
<keyword evidence="3" id="KW-1185">Reference proteome</keyword>
<dbReference type="RefSeq" id="WP_014134427.1">
    <property type="nucleotide sequence ID" value="NC_016109.1"/>
</dbReference>
<reference evidence="2 3" key="1">
    <citation type="journal article" date="2010" name="DNA Res.">
        <title>Genome sequence of Kitasatospora setae NBRC 14216T: an evolutionary snapshot of the family Streptomycetaceae.</title>
        <authorList>
            <person name="Ichikawa N."/>
            <person name="Oguchi A."/>
            <person name="Ikeda H."/>
            <person name="Ishikawa J."/>
            <person name="Kitani S."/>
            <person name="Watanabe Y."/>
            <person name="Nakamura S."/>
            <person name="Katano Y."/>
            <person name="Kishi E."/>
            <person name="Sasagawa M."/>
            <person name="Ankai A."/>
            <person name="Fukui S."/>
            <person name="Hashimoto Y."/>
            <person name="Kamata S."/>
            <person name="Otoguro M."/>
            <person name="Tanikawa S."/>
            <person name="Nihira T."/>
            <person name="Horinouchi S."/>
            <person name="Ohnishi Y."/>
            <person name="Hayakawa M."/>
            <person name="Kuzuyama T."/>
            <person name="Arisawa A."/>
            <person name="Nomoto F."/>
            <person name="Miura H."/>
            <person name="Takahashi Y."/>
            <person name="Fujita N."/>
        </authorList>
    </citation>
    <scope>NUCLEOTIDE SEQUENCE [LARGE SCALE GENOMIC DNA]</scope>
    <source>
        <strain evidence="3">ATCC 33774 / DSM 43861 / JCM 3304 / KCC A-0304 / NBRC 14216 / KM-6054</strain>
    </source>
</reference>
<keyword evidence="1" id="KW-0812">Transmembrane</keyword>
<evidence type="ECO:0000256" key="1">
    <source>
        <dbReference type="SAM" id="Phobius"/>
    </source>
</evidence>
<dbReference type="Gene3D" id="1.20.1250.20">
    <property type="entry name" value="MFS general substrate transporter like domains"/>
    <property type="match status" value="2"/>
</dbReference>
<evidence type="ECO:0000313" key="3">
    <source>
        <dbReference type="Proteomes" id="UP000007076"/>
    </source>
</evidence>
<dbReference type="PATRIC" id="fig|452652.3.peg.1275"/>
<dbReference type="PANTHER" id="PTHR23542">
    <property type="match status" value="1"/>
</dbReference>
<feature type="transmembrane region" description="Helical" evidence="1">
    <location>
        <begin position="49"/>
        <end position="70"/>
    </location>
</feature>
<feature type="transmembrane region" description="Helical" evidence="1">
    <location>
        <begin position="246"/>
        <end position="264"/>
    </location>
</feature>
<sequence length="402" mass="41220">MVNPTAYRRVLAVPKVGPVLLVALGDRLPKYAAVLALTLHCVQNLHRGYGAAGALLAVVTAGDLLAAPLVGRRVDRRGARPTVLLGGTVQCAFFLAVPHLDYRSLLAAGFVRAFAPVPTHRLARQSLTALVPAERLRTALALDSIGVEVAMMAGPALAVLAVTRTSGTTVFTTLAAALALSATGWYLTAPDLRAPAPEPGPAAPDRPRYGRHFPAVLLCAAATGLMLSGTDVGIVATTRALGHPGWAGPVITLWCAASLLGGFLHGAARRPPRLPALVLLLALTTLLAGALTPLATHWWTLTLTLLPAGLCCAPALTAAAEAAGRTPDPRSRGRAITLQNTALATGTALAGLATDHTGHPGWAYAAIALPGTAAALLTLTATATARRARRARPARSPENAPG</sequence>
<keyword evidence="1" id="KW-1133">Transmembrane helix</keyword>
<dbReference type="STRING" id="452652.KSE_12780"/>
<feature type="transmembrane region" description="Helical" evidence="1">
    <location>
        <begin position="215"/>
        <end position="234"/>
    </location>
</feature>
<dbReference type="InterPro" id="IPR036259">
    <property type="entry name" value="MFS_trans_sf"/>
</dbReference>
<dbReference type="EMBL" id="AP010968">
    <property type="protein sequence ID" value="BAJ27109.1"/>
    <property type="molecule type" value="Genomic_DNA"/>
</dbReference>
<evidence type="ECO:0000313" key="2">
    <source>
        <dbReference type="EMBL" id="BAJ27109.1"/>
    </source>
</evidence>
<dbReference type="eggNOG" id="COG2814">
    <property type="taxonomic scope" value="Bacteria"/>
</dbReference>
<dbReference type="SUPFAM" id="SSF103473">
    <property type="entry name" value="MFS general substrate transporter"/>
    <property type="match status" value="1"/>
</dbReference>
<name>E4N7C8_KITSK</name>
<keyword evidence="1" id="KW-0472">Membrane</keyword>
<protein>
    <submittedName>
        <fullName evidence="2">Putative major facilitator superfamily transporter</fullName>
    </submittedName>
</protein>
<accession>E4N7C8</accession>
<dbReference type="InterPro" id="IPR011701">
    <property type="entry name" value="MFS"/>
</dbReference>
<proteinExistence type="predicted"/>
<gene>
    <name evidence="2" type="ordered locus">KSE_12780</name>
</gene>
<feature type="transmembrane region" description="Helical" evidence="1">
    <location>
        <begin position="362"/>
        <end position="385"/>
    </location>
</feature>
<feature type="transmembrane region" description="Helical" evidence="1">
    <location>
        <begin position="276"/>
        <end position="299"/>
    </location>
</feature>
<organism evidence="2 3">
    <name type="scientific">Kitasatospora setae (strain ATCC 33774 / DSM 43861 / JCM 3304 / KCC A-0304 / NBRC 14216 / KM-6054)</name>
    <name type="common">Streptomyces setae</name>
    <dbReference type="NCBI Taxonomy" id="452652"/>
    <lineage>
        <taxon>Bacteria</taxon>
        <taxon>Bacillati</taxon>
        <taxon>Actinomycetota</taxon>
        <taxon>Actinomycetes</taxon>
        <taxon>Kitasatosporales</taxon>
        <taxon>Streptomycetaceae</taxon>
        <taxon>Kitasatospora</taxon>
    </lineage>
</organism>
<dbReference type="KEGG" id="ksk:KSE_12780"/>
<dbReference type="PANTHER" id="PTHR23542:SF1">
    <property type="entry name" value="MAJOR FACILITATOR SUPERFAMILY (MFS) PROFILE DOMAIN-CONTAINING PROTEIN"/>
    <property type="match status" value="1"/>
</dbReference>